<dbReference type="PROSITE" id="PS51754">
    <property type="entry name" value="OVATE"/>
    <property type="match status" value="1"/>
</dbReference>
<protein>
    <recommendedName>
        <fullName evidence="6">Transcription repressor</fullName>
    </recommendedName>
    <alternativeName>
        <fullName evidence="6">Ovate family protein</fullName>
    </alternativeName>
</protein>
<comment type="caution">
    <text evidence="9">The sequence shown here is derived from an EMBL/GenBank/DDBJ whole genome shotgun (WGS) entry which is preliminary data.</text>
</comment>
<name>A0A7J7MVS1_9MAGN</name>
<dbReference type="InterPro" id="IPR038933">
    <property type="entry name" value="Ovate"/>
</dbReference>
<proteinExistence type="predicted"/>
<evidence type="ECO:0000256" key="3">
    <source>
        <dbReference type="ARBA" id="ARBA00023015"/>
    </source>
</evidence>
<evidence type="ECO:0000256" key="4">
    <source>
        <dbReference type="ARBA" id="ARBA00023163"/>
    </source>
</evidence>
<keyword evidence="3 6" id="KW-0805">Transcription regulation</keyword>
<dbReference type="GO" id="GO:0005634">
    <property type="term" value="C:nucleus"/>
    <property type="evidence" value="ECO:0007669"/>
    <property type="project" value="UniProtKB-SubCell"/>
</dbReference>
<dbReference type="Proteomes" id="UP000541444">
    <property type="component" value="Unassembled WGS sequence"/>
</dbReference>
<keyword evidence="2 6" id="KW-0678">Repressor</keyword>
<evidence type="ECO:0000313" key="9">
    <source>
        <dbReference type="EMBL" id="KAF6159005.1"/>
    </source>
</evidence>
<comment type="subcellular location">
    <subcellularLocation>
        <location evidence="1 6">Nucleus</location>
    </subcellularLocation>
</comment>
<dbReference type="PANTHER" id="PTHR33057:SF26">
    <property type="entry name" value="TRANSCRIPTION REPRESSOR OFP13"/>
    <property type="match status" value="1"/>
</dbReference>
<feature type="domain" description="OVATE" evidence="8">
    <location>
        <begin position="140"/>
        <end position="201"/>
    </location>
</feature>
<evidence type="ECO:0000313" key="10">
    <source>
        <dbReference type="Proteomes" id="UP000541444"/>
    </source>
</evidence>
<dbReference type="EMBL" id="JACGCM010001210">
    <property type="protein sequence ID" value="KAF6159005.1"/>
    <property type="molecule type" value="Genomic_DNA"/>
</dbReference>
<evidence type="ECO:0000256" key="7">
    <source>
        <dbReference type="SAM" id="MobiDB-lite"/>
    </source>
</evidence>
<evidence type="ECO:0000256" key="2">
    <source>
        <dbReference type="ARBA" id="ARBA00022491"/>
    </source>
</evidence>
<dbReference type="Pfam" id="PF04844">
    <property type="entry name" value="Ovate"/>
    <property type="match status" value="1"/>
</dbReference>
<keyword evidence="4 6" id="KW-0804">Transcription</keyword>
<sequence>MKGKKTSFLPSLFTNNKQTPTKPSSWKWPSCKQPKTHSFRVDDMFKTVNSIYFDAAAGGTTATPESSWFTNSSESASFSTISDHCDSGGCNQLMEVVRGGLQSERLLFEPDRDTSSMLTETIGSGGGVGLSLLKESVVLAGMESTDPYEDFRRSMEEIVEAHALVFKDWECLEELLTWYLRVNGKNNHGFIVCAFVDLLVALASSSLVSSLEKDVIKKEEQG</sequence>
<keyword evidence="5 6" id="KW-0539">Nucleus</keyword>
<dbReference type="OrthoDB" id="689823at2759"/>
<accession>A0A7J7MVS1</accession>
<dbReference type="AlphaFoldDB" id="A0A7J7MVS1"/>
<gene>
    <name evidence="9" type="ORF">GIB67_042086</name>
</gene>
<feature type="region of interest" description="Disordered" evidence="7">
    <location>
        <begin position="1"/>
        <end position="29"/>
    </location>
</feature>
<evidence type="ECO:0000256" key="1">
    <source>
        <dbReference type="ARBA" id="ARBA00004123"/>
    </source>
</evidence>
<dbReference type="InterPro" id="IPR006458">
    <property type="entry name" value="Ovate_C"/>
</dbReference>
<feature type="compositionally biased region" description="Polar residues" evidence="7">
    <location>
        <begin position="8"/>
        <end position="24"/>
    </location>
</feature>
<comment type="function">
    <text evidence="6">Transcriptional repressor that regulates multiple aspects of plant growth and development.</text>
</comment>
<reference evidence="9 10" key="1">
    <citation type="journal article" date="2020" name="IScience">
        <title>Genome Sequencing of the Endangered Kingdonia uniflora (Circaeasteraceae, Ranunculales) Reveals Potential Mechanisms of Evolutionary Specialization.</title>
        <authorList>
            <person name="Sun Y."/>
            <person name="Deng T."/>
            <person name="Zhang A."/>
            <person name="Moore M.J."/>
            <person name="Landis J.B."/>
            <person name="Lin N."/>
            <person name="Zhang H."/>
            <person name="Zhang X."/>
            <person name="Huang J."/>
            <person name="Zhang X."/>
            <person name="Sun H."/>
            <person name="Wang H."/>
        </authorList>
    </citation>
    <scope>NUCLEOTIDE SEQUENCE [LARGE SCALE GENOMIC DNA]</scope>
    <source>
        <strain evidence="9">TB1705</strain>
        <tissue evidence="9">Leaf</tissue>
    </source>
</reference>
<evidence type="ECO:0000259" key="8">
    <source>
        <dbReference type="PROSITE" id="PS51754"/>
    </source>
</evidence>
<dbReference type="PANTHER" id="PTHR33057">
    <property type="entry name" value="TRANSCRIPTION REPRESSOR OFP7-RELATED"/>
    <property type="match status" value="1"/>
</dbReference>
<evidence type="ECO:0000256" key="5">
    <source>
        <dbReference type="ARBA" id="ARBA00023242"/>
    </source>
</evidence>
<evidence type="ECO:0000256" key="6">
    <source>
        <dbReference type="RuleBase" id="RU367028"/>
    </source>
</evidence>
<organism evidence="9 10">
    <name type="scientific">Kingdonia uniflora</name>
    <dbReference type="NCBI Taxonomy" id="39325"/>
    <lineage>
        <taxon>Eukaryota</taxon>
        <taxon>Viridiplantae</taxon>
        <taxon>Streptophyta</taxon>
        <taxon>Embryophyta</taxon>
        <taxon>Tracheophyta</taxon>
        <taxon>Spermatophyta</taxon>
        <taxon>Magnoliopsida</taxon>
        <taxon>Ranunculales</taxon>
        <taxon>Circaeasteraceae</taxon>
        <taxon>Kingdonia</taxon>
    </lineage>
</organism>
<keyword evidence="10" id="KW-1185">Reference proteome</keyword>
<dbReference type="NCBIfam" id="TIGR01568">
    <property type="entry name" value="A_thal_3678"/>
    <property type="match status" value="1"/>
</dbReference>
<dbReference type="GO" id="GO:0045892">
    <property type="term" value="P:negative regulation of DNA-templated transcription"/>
    <property type="evidence" value="ECO:0007669"/>
    <property type="project" value="UniProtKB-UniRule"/>
</dbReference>